<feature type="region of interest" description="Disordered" evidence="2">
    <location>
        <begin position="1"/>
        <end position="126"/>
    </location>
</feature>
<organism evidence="3 4">
    <name type="scientific">[Candida] railenensis</name>
    <dbReference type="NCBI Taxonomy" id="45579"/>
    <lineage>
        <taxon>Eukaryota</taxon>
        <taxon>Fungi</taxon>
        <taxon>Dikarya</taxon>
        <taxon>Ascomycota</taxon>
        <taxon>Saccharomycotina</taxon>
        <taxon>Pichiomycetes</taxon>
        <taxon>Debaryomycetaceae</taxon>
        <taxon>Kurtzmaniella</taxon>
    </lineage>
</organism>
<accession>A0A9P0VZQ8</accession>
<protein>
    <submittedName>
        <fullName evidence="3">Uncharacterized protein</fullName>
    </submittedName>
</protein>
<keyword evidence="4" id="KW-1185">Reference proteome</keyword>
<evidence type="ECO:0000256" key="2">
    <source>
        <dbReference type="SAM" id="MobiDB-lite"/>
    </source>
</evidence>
<name>A0A9P0VZQ8_9ASCO</name>
<evidence type="ECO:0000313" key="3">
    <source>
        <dbReference type="EMBL" id="CAH2355305.1"/>
    </source>
</evidence>
<dbReference type="AlphaFoldDB" id="A0A9P0VZQ8"/>
<comment type="caution">
    <text evidence="3">The sequence shown here is derived from an EMBL/GenBank/DDBJ whole genome shotgun (WGS) entry which is preliminary data.</text>
</comment>
<feature type="region of interest" description="Disordered" evidence="2">
    <location>
        <begin position="695"/>
        <end position="717"/>
    </location>
</feature>
<proteinExistence type="predicted"/>
<feature type="region of interest" description="Disordered" evidence="2">
    <location>
        <begin position="457"/>
        <end position="488"/>
    </location>
</feature>
<evidence type="ECO:0000313" key="4">
    <source>
        <dbReference type="Proteomes" id="UP000837801"/>
    </source>
</evidence>
<feature type="compositionally biased region" description="Polar residues" evidence="2">
    <location>
        <begin position="702"/>
        <end position="713"/>
    </location>
</feature>
<feature type="compositionally biased region" description="Basic and acidic residues" evidence="2">
    <location>
        <begin position="76"/>
        <end position="87"/>
    </location>
</feature>
<feature type="coiled-coil region" evidence="1">
    <location>
        <begin position="308"/>
        <end position="342"/>
    </location>
</feature>
<feature type="compositionally biased region" description="Basic and acidic residues" evidence="2">
    <location>
        <begin position="157"/>
        <end position="173"/>
    </location>
</feature>
<dbReference type="OrthoDB" id="3993941at2759"/>
<keyword evidence="1" id="KW-0175">Coiled coil</keyword>
<gene>
    <name evidence="3" type="ORF">CLIB1423_24S00672</name>
</gene>
<feature type="compositionally biased region" description="Low complexity" evidence="2">
    <location>
        <begin position="469"/>
        <end position="487"/>
    </location>
</feature>
<feature type="region of interest" description="Disordered" evidence="2">
    <location>
        <begin position="140"/>
        <end position="205"/>
    </location>
</feature>
<dbReference type="EMBL" id="CAKXYY010000024">
    <property type="protein sequence ID" value="CAH2355305.1"/>
    <property type="molecule type" value="Genomic_DNA"/>
</dbReference>
<sequence length="754" mass="84484">MSQEYQNKVFESINLNNEHGEDGDDDDELILNHTQQHKHSGAKGGTKSTFRYVPGSVSATSDEEDEPDPMEYLSTEPKKSQPSHEHTNAFVSHNSGSSSGTTSTPTGLTPTESAFVEQQPHQRIIDRVPNVEEDVLFSNPSVISSDDHRQPHNTHQRKSDEYSLKESSPRESSARSSNVFQFARKGPHSDSSNSVSLSTSSSSSSSPIEYVLNRAKFLQNELQKNLSLQSKMLESGDSRLSKLRQMIAQNFDQIAENNEALTELYSKDLDNTRRSYEQFQKWEIRRDKLLSKIKSVKNPENNKYGKKLASLADESKDIDSQIVDLESKLQQLREKKVLVNQEIELTSSVLESRTSQFVESFKNLEIQGIAAIQLILDQNGVSRVEQENTVRKIPVDVTFGGRYRKDQVDESEPVQDSVVPANFSPAPKKPSNMTIQPYVIPETASENVITPTLANRLVSPVPTPRSSGSSPHPLTNPPSNSSSPFSPFEKGYAKGTNLSHNAKERLSTFVSDILIPTFNTTLTSYKNNYASASSNLAHEPSLDDENNTIREMIDLEPILGLLKYKISALQDLIQKNLLLSTNYHEYGIIWKDVIDVINQMESKLFNHISTSKVQGNEMDADKLVFNMLSACLDKIRTRFEVQVQSSRFSQGEKRNPLFAVLLNEIRAVVSAIAMVSKDNSYLDIIGELEGLTGESKDRISESPKNGRNTSSPIPTGFMNTVIDHRMRAEIELSRNKEQNVQPSQILQVKKDKFI</sequence>
<feature type="region of interest" description="Disordered" evidence="2">
    <location>
        <begin position="404"/>
        <end position="434"/>
    </location>
</feature>
<dbReference type="Proteomes" id="UP000837801">
    <property type="component" value="Unassembled WGS sequence"/>
</dbReference>
<reference evidence="3" key="1">
    <citation type="submission" date="2022-03" db="EMBL/GenBank/DDBJ databases">
        <authorList>
            <person name="Legras J.-L."/>
            <person name="Devillers H."/>
            <person name="Grondin C."/>
        </authorList>
    </citation>
    <scope>NUCLEOTIDE SEQUENCE</scope>
    <source>
        <strain evidence="3">CLIB 1423</strain>
    </source>
</reference>
<evidence type="ECO:0000256" key="1">
    <source>
        <dbReference type="SAM" id="Coils"/>
    </source>
</evidence>
<feature type="compositionally biased region" description="Low complexity" evidence="2">
    <location>
        <begin position="95"/>
        <end position="113"/>
    </location>
</feature>
<feature type="compositionally biased region" description="Low complexity" evidence="2">
    <location>
        <begin position="189"/>
        <end position="205"/>
    </location>
</feature>